<keyword evidence="3" id="KW-1185">Reference proteome</keyword>
<evidence type="ECO:0008006" key="4">
    <source>
        <dbReference type="Google" id="ProtNLM"/>
    </source>
</evidence>
<keyword evidence="1" id="KW-0472">Membrane</keyword>
<gene>
    <name evidence="2" type="ORF">SAMN05660642_00801</name>
</gene>
<organism evidence="2 3">
    <name type="scientific">Geodermatophilus siccatus</name>
    <dbReference type="NCBI Taxonomy" id="1137991"/>
    <lineage>
        <taxon>Bacteria</taxon>
        <taxon>Bacillati</taxon>
        <taxon>Actinomycetota</taxon>
        <taxon>Actinomycetes</taxon>
        <taxon>Geodermatophilales</taxon>
        <taxon>Geodermatophilaceae</taxon>
        <taxon>Geodermatophilus</taxon>
    </lineage>
</organism>
<proteinExistence type="predicted"/>
<dbReference type="OrthoDB" id="4566092at2"/>
<dbReference type="RefSeq" id="WP_091215082.1">
    <property type="nucleotide sequence ID" value="NZ_FNHE01000002.1"/>
</dbReference>
<sequence length="128" mass="12527">MTTTVRPVPSLLRLALRLDAAVTAANGAAYLLAAPLLGDLLGLPAGWLRGVGVFLLLIGAVVCAVAARPTPPAVGTVVAANVLWAVGSLVVAGTGVGGPTAVGAAWTVLQAVVVAAFAGLQVAGLRRS</sequence>
<feature type="transmembrane region" description="Helical" evidence="1">
    <location>
        <begin position="103"/>
        <end position="125"/>
    </location>
</feature>
<dbReference type="STRING" id="1137991.SAMN05660642_00801"/>
<name>A0A1G9MWG2_9ACTN</name>
<feature type="transmembrane region" description="Helical" evidence="1">
    <location>
        <begin position="20"/>
        <end position="41"/>
    </location>
</feature>
<reference evidence="3" key="1">
    <citation type="submission" date="2016-10" db="EMBL/GenBank/DDBJ databases">
        <authorList>
            <person name="Varghese N."/>
            <person name="Submissions S."/>
        </authorList>
    </citation>
    <scope>NUCLEOTIDE SEQUENCE [LARGE SCALE GENOMIC DNA]</scope>
    <source>
        <strain evidence="3">DSM 45419</strain>
    </source>
</reference>
<keyword evidence="1" id="KW-1133">Transmembrane helix</keyword>
<evidence type="ECO:0000313" key="3">
    <source>
        <dbReference type="Proteomes" id="UP000198680"/>
    </source>
</evidence>
<feature type="transmembrane region" description="Helical" evidence="1">
    <location>
        <begin position="74"/>
        <end position="97"/>
    </location>
</feature>
<accession>A0A1G9MWG2</accession>
<dbReference type="AlphaFoldDB" id="A0A1G9MWG2"/>
<protein>
    <recommendedName>
        <fullName evidence="4">SPW repeat-containing protein</fullName>
    </recommendedName>
</protein>
<dbReference type="Proteomes" id="UP000198680">
    <property type="component" value="Unassembled WGS sequence"/>
</dbReference>
<evidence type="ECO:0000313" key="2">
    <source>
        <dbReference type="EMBL" id="SDL78463.1"/>
    </source>
</evidence>
<keyword evidence="1" id="KW-0812">Transmembrane</keyword>
<evidence type="ECO:0000256" key="1">
    <source>
        <dbReference type="SAM" id="Phobius"/>
    </source>
</evidence>
<dbReference type="EMBL" id="FNHE01000002">
    <property type="protein sequence ID" value="SDL78463.1"/>
    <property type="molecule type" value="Genomic_DNA"/>
</dbReference>
<feature type="transmembrane region" description="Helical" evidence="1">
    <location>
        <begin position="47"/>
        <end position="67"/>
    </location>
</feature>